<dbReference type="AlphaFoldDB" id="A0A8J5S0D8"/>
<accession>A0A8J5S0D8</accession>
<dbReference type="EMBL" id="JAAALK010000288">
    <property type="protein sequence ID" value="KAG8052525.1"/>
    <property type="molecule type" value="Genomic_DNA"/>
</dbReference>
<dbReference type="Proteomes" id="UP000729402">
    <property type="component" value="Unassembled WGS sequence"/>
</dbReference>
<protein>
    <submittedName>
        <fullName evidence="2">Uncharacterized protein</fullName>
    </submittedName>
</protein>
<reference evidence="2" key="1">
    <citation type="journal article" date="2021" name="bioRxiv">
        <title>Whole Genome Assembly and Annotation of Northern Wild Rice, Zizania palustris L., Supports a Whole Genome Duplication in the Zizania Genus.</title>
        <authorList>
            <person name="Haas M."/>
            <person name="Kono T."/>
            <person name="Macchietto M."/>
            <person name="Millas R."/>
            <person name="McGilp L."/>
            <person name="Shao M."/>
            <person name="Duquette J."/>
            <person name="Hirsch C.N."/>
            <person name="Kimball J."/>
        </authorList>
    </citation>
    <scope>NUCLEOTIDE SEQUENCE</scope>
    <source>
        <tissue evidence="2">Fresh leaf tissue</tissue>
    </source>
</reference>
<feature type="region of interest" description="Disordered" evidence="1">
    <location>
        <begin position="64"/>
        <end position="85"/>
    </location>
</feature>
<feature type="compositionally biased region" description="Polar residues" evidence="1">
    <location>
        <begin position="64"/>
        <end position="78"/>
    </location>
</feature>
<sequence length="85" mass="9539">MPASQGFAHTLRPNHLAATIVPYAPKHSVAPPHDECTTWLREPMRHLLRRLAKTAYSCQLTAKQSHSSPLSVTQTRTGTLLREIR</sequence>
<organism evidence="2 3">
    <name type="scientific">Zizania palustris</name>
    <name type="common">Northern wild rice</name>
    <dbReference type="NCBI Taxonomy" id="103762"/>
    <lineage>
        <taxon>Eukaryota</taxon>
        <taxon>Viridiplantae</taxon>
        <taxon>Streptophyta</taxon>
        <taxon>Embryophyta</taxon>
        <taxon>Tracheophyta</taxon>
        <taxon>Spermatophyta</taxon>
        <taxon>Magnoliopsida</taxon>
        <taxon>Liliopsida</taxon>
        <taxon>Poales</taxon>
        <taxon>Poaceae</taxon>
        <taxon>BOP clade</taxon>
        <taxon>Oryzoideae</taxon>
        <taxon>Oryzeae</taxon>
        <taxon>Zizaniinae</taxon>
        <taxon>Zizania</taxon>
    </lineage>
</organism>
<evidence type="ECO:0000256" key="1">
    <source>
        <dbReference type="SAM" id="MobiDB-lite"/>
    </source>
</evidence>
<reference evidence="2" key="2">
    <citation type="submission" date="2021-02" db="EMBL/GenBank/DDBJ databases">
        <authorList>
            <person name="Kimball J.A."/>
            <person name="Haas M.W."/>
            <person name="Macchietto M."/>
            <person name="Kono T."/>
            <person name="Duquette J."/>
            <person name="Shao M."/>
        </authorList>
    </citation>
    <scope>NUCLEOTIDE SEQUENCE</scope>
    <source>
        <tissue evidence="2">Fresh leaf tissue</tissue>
    </source>
</reference>
<proteinExistence type="predicted"/>
<gene>
    <name evidence="2" type="ORF">GUJ93_ZPchr0001g29897</name>
</gene>
<name>A0A8J5S0D8_ZIZPA</name>
<evidence type="ECO:0000313" key="2">
    <source>
        <dbReference type="EMBL" id="KAG8052525.1"/>
    </source>
</evidence>
<comment type="caution">
    <text evidence="2">The sequence shown here is derived from an EMBL/GenBank/DDBJ whole genome shotgun (WGS) entry which is preliminary data.</text>
</comment>
<keyword evidence="3" id="KW-1185">Reference proteome</keyword>
<evidence type="ECO:0000313" key="3">
    <source>
        <dbReference type="Proteomes" id="UP000729402"/>
    </source>
</evidence>